<evidence type="ECO:0000259" key="11">
    <source>
        <dbReference type="Pfam" id="PF23559"/>
    </source>
</evidence>
<dbReference type="HOGENOM" id="CLU_1285225_0_0_1"/>
<keyword evidence="6" id="KW-0611">Plant defense</keyword>
<evidence type="ECO:0000256" key="6">
    <source>
        <dbReference type="ARBA" id="ARBA00022821"/>
    </source>
</evidence>
<evidence type="ECO:0000256" key="2">
    <source>
        <dbReference type="ARBA" id="ARBA00004496"/>
    </source>
</evidence>
<keyword evidence="9" id="KW-0472">Membrane</keyword>
<evidence type="ECO:0000256" key="1">
    <source>
        <dbReference type="ARBA" id="ARBA00004170"/>
    </source>
</evidence>
<reference evidence="12" key="1">
    <citation type="journal article" date="2012" name="Nature">
        <title>The tomato genome sequence provides insights into fleshy fruit evolution.</title>
        <authorList>
            <consortium name="Tomato Genome Consortium"/>
        </authorList>
    </citation>
    <scope>NUCLEOTIDE SEQUENCE [LARGE SCALE GENOMIC DNA]</scope>
    <source>
        <strain evidence="12">cv. Heinz 1706</strain>
    </source>
</reference>
<dbReference type="InterPro" id="IPR027417">
    <property type="entry name" value="P-loop_NTPase"/>
</dbReference>
<dbReference type="Proteomes" id="UP000004994">
    <property type="component" value="Chromosome 4"/>
</dbReference>
<feature type="domain" description="Disease resistance protein winged helix" evidence="11">
    <location>
        <begin position="138"/>
        <end position="190"/>
    </location>
</feature>
<dbReference type="GO" id="GO:0006952">
    <property type="term" value="P:defense response"/>
    <property type="evidence" value="ECO:0007669"/>
    <property type="project" value="InterPro"/>
</dbReference>
<dbReference type="PaxDb" id="4081-Solyc04g009100.1.1"/>
<sequence>MNLLKTIIKSIQGYNTKTLDLSEKMAERDLENHLRKLITKHKYLVVIDDMWQREAWKSLKRAFSDSNNASRVIITTRKVGVAERADNRGFVHELCFLRQEESWELFCRKLVDVRAMIPAMLQRFLSATLKRYFLYFGIFPEDQVVEANNIIRMWMAEGFTIPRGEERMENVAEGLLNELIRRSLVQVAKTFWKKVTENVGFMIYSVILRYKRHPT</sequence>
<dbReference type="GO" id="GO:0043531">
    <property type="term" value="F:ADP binding"/>
    <property type="evidence" value="ECO:0007669"/>
    <property type="project" value="InterPro"/>
</dbReference>
<dbReference type="GO" id="GO:0016020">
    <property type="term" value="C:membrane"/>
    <property type="evidence" value="ECO:0007669"/>
    <property type="project" value="UniProtKB-SubCell"/>
</dbReference>
<evidence type="ECO:0000256" key="8">
    <source>
        <dbReference type="ARBA" id="ARBA00023054"/>
    </source>
</evidence>
<dbReference type="Gramene" id="Solyc04g009100.1.1">
    <property type="protein sequence ID" value="Solyc04g009100.1.1"/>
    <property type="gene ID" value="Solyc04g009100.1"/>
</dbReference>
<organism evidence="12">
    <name type="scientific">Solanum lycopersicum</name>
    <name type="common">Tomato</name>
    <name type="synonym">Lycopersicon esculentum</name>
    <dbReference type="NCBI Taxonomy" id="4081"/>
    <lineage>
        <taxon>Eukaryota</taxon>
        <taxon>Viridiplantae</taxon>
        <taxon>Streptophyta</taxon>
        <taxon>Embryophyta</taxon>
        <taxon>Tracheophyta</taxon>
        <taxon>Spermatophyta</taxon>
        <taxon>Magnoliopsida</taxon>
        <taxon>eudicotyledons</taxon>
        <taxon>Gunneridae</taxon>
        <taxon>Pentapetalae</taxon>
        <taxon>asterids</taxon>
        <taxon>lamiids</taxon>
        <taxon>Solanales</taxon>
        <taxon>Solanaceae</taxon>
        <taxon>Solanoideae</taxon>
        <taxon>Solaneae</taxon>
        <taxon>Solanum</taxon>
        <taxon>Solanum subgen. Lycopersicon</taxon>
    </lineage>
</organism>
<comment type="similarity">
    <text evidence="3">Belongs to the disease resistance NB-LRR family.</text>
</comment>
<dbReference type="SUPFAM" id="SSF52540">
    <property type="entry name" value="P-loop containing nucleoside triphosphate hydrolases"/>
    <property type="match status" value="1"/>
</dbReference>
<feature type="domain" description="NB-ARC" evidence="10">
    <location>
        <begin position="5"/>
        <end position="111"/>
    </location>
</feature>
<dbReference type="EnsemblPlants" id="Solyc04g009100.1.1">
    <property type="protein sequence ID" value="Solyc04g009100.1.1"/>
    <property type="gene ID" value="Solyc04g009100.1"/>
</dbReference>
<comment type="subcellular location">
    <subcellularLocation>
        <location evidence="2">Cytoplasm</location>
    </subcellularLocation>
    <subcellularLocation>
        <location evidence="1">Membrane</location>
        <topology evidence="1">Peripheral membrane protein</topology>
    </subcellularLocation>
</comment>
<dbReference type="PANTHER" id="PTHR23155:SF1152">
    <property type="entry name" value="AAA+ ATPASE DOMAIN-CONTAINING PROTEIN"/>
    <property type="match status" value="1"/>
</dbReference>
<dbReference type="Gene3D" id="3.40.50.300">
    <property type="entry name" value="P-loop containing nucleotide triphosphate hydrolases"/>
    <property type="match status" value="1"/>
</dbReference>
<protein>
    <submittedName>
        <fullName evidence="12">Uncharacterized protein</fullName>
    </submittedName>
</protein>
<dbReference type="InterPro" id="IPR036388">
    <property type="entry name" value="WH-like_DNA-bd_sf"/>
</dbReference>
<dbReference type="Pfam" id="PF23559">
    <property type="entry name" value="WHD_DRP"/>
    <property type="match status" value="1"/>
</dbReference>
<evidence type="ECO:0000256" key="5">
    <source>
        <dbReference type="ARBA" id="ARBA00022741"/>
    </source>
</evidence>
<evidence type="ECO:0000313" key="12">
    <source>
        <dbReference type="EnsemblPlants" id="Solyc04g009100.1.1"/>
    </source>
</evidence>
<evidence type="ECO:0000313" key="13">
    <source>
        <dbReference type="Proteomes" id="UP000004994"/>
    </source>
</evidence>
<evidence type="ECO:0000259" key="10">
    <source>
        <dbReference type="Pfam" id="PF00931"/>
    </source>
</evidence>
<dbReference type="Gene3D" id="1.10.10.10">
    <property type="entry name" value="Winged helix-like DNA-binding domain superfamily/Winged helix DNA-binding domain"/>
    <property type="match status" value="1"/>
</dbReference>
<proteinExistence type="inferred from homology"/>
<evidence type="ECO:0000256" key="4">
    <source>
        <dbReference type="ARBA" id="ARBA00022490"/>
    </source>
</evidence>
<dbReference type="InterPro" id="IPR058922">
    <property type="entry name" value="WHD_DRP"/>
</dbReference>
<keyword evidence="7" id="KW-0067">ATP-binding</keyword>
<dbReference type="GO" id="GO:0005737">
    <property type="term" value="C:cytoplasm"/>
    <property type="evidence" value="ECO:0007669"/>
    <property type="project" value="UniProtKB-SubCell"/>
</dbReference>
<keyword evidence="13" id="KW-1185">Reference proteome</keyword>
<dbReference type="InterPro" id="IPR044974">
    <property type="entry name" value="Disease_R_plants"/>
</dbReference>
<name>K4BP66_SOLLC</name>
<dbReference type="AlphaFoldDB" id="K4BP66"/>
<evidence type="ECO:0000256" key="9">
    <source>
        <dbReference type="ARBA" id="ARBA00023136"/>
    </source>
</evidence>
<reference evidence="12" key="2">
    <citation type="submission" date="2015-06" db="UniProtKB">
        <authorList>
            <consortium name="EnsemblPlants"/>
        </authorList>
    </citation>
    <scope>IDENTIFICATION</scope>
    <source>
        <strain evidence="12">cv. Heinz 1706</strain>
    </source>
</reference>
<keyword evidence="4" id="KW-0963">Cytoplasm</keyword>
<dbReference type="Pfam" id="PF00931">
    <property type="entry name" value="NB-ARC"/>
    <property type="match status" value="1"/>
</dbReference>
<evidence type="ECO:0000256" key="7">
    <source>
        <dbReference type="ARBA" id="ARBA00022840"/>
    </source>
</evidence>
<dbReference type="eggNOG" id="KOG4658">
    <property type="taxonomic scope" value="Eukaryota"/>
</dbReference>
<keyword evidence="8" id="KW-0175">Coiled coil</keyword>
<dbReference type="InParanoid" id="K4BP66"/>
<keyword evidence="5" id="KW-0547">Nucleotide-binding</keyword>
<dbReference type="GO" id="GO:0005524">
    <property type="term" value="F:ATP binding"/>
    <property type="evidence" value="ECO:0007669"/>
    <property type="project" value="UniProtKB-KW"/>
</dbReference>
<dbReference type="PANTHER" id="PTHR23155">
    <property type="entry name" value="DISEASE RESISTANCE PROTEIN RP"/>
    <property type="match status" value="1"/>
</dbReference>
<accession>K4BP66</accession>
<dbReference type="PhylomeDB" id="K4BP66"/>
<dbReference type="InterPro" id="IPR002182">
    <property type="entry name" value="NB-ARC"/>
</dbReference>
<dbReference type="STRING" id="4081.K4BP66"/>
<evidence type="ECO:0000256" key="3">
    <source>
        <dbReference type="ARBA" id="ARBA00008894"/>
    </source>
</evidence>
<dbReference type="OMA" id="QWINEGF"/>